<feature type="non-terminal residue" evidence="1">
    <location>
        <position position="1"/>
    </location>
</feature>
<comment type="caution">
    <text evidence="1">The sequence shown here is derived from an EMBL/GenBank/DDBJ whole genome shotgun (WGS) entry which is preliminary data.</text>
</comment>
<keyword evidence="2" id="KW-1185">Reference proteome</keyword>
<accession>A0A371HP44</accession>
<organism evidence="1 2">
    <name type="scientific">Mucuna pruriens</name>
    <name type="common">Velvet bean</name>
    <name type="synonym">Dolichos pruriens</name>
    <dbReference type="NCBI Taxonomy" id="157652"/>
    <lineage>
        <taxon>Eukaryota</taxon>
        <taxon>Viridiplantae</taxon>
        <taxon>Streptophyta</taxon>
        <taxon>Embryophyta</taxon>
        <taxon>Tracheophyta</taxon>
        <taxon>Spermatophyta</taxon>
        <taxon>Magnoliopsida</taxon>
        <taxon>eudicotyledons</taxon>
        <taxon>Gunneridae</taxon>
        <taxon>Pentapetalae</taxon>
        <taxon>rosids</taxon>
        <taxon>fabids</taxon>
        <taxon>Fabales</taxon>
        <taxon>Fabaceae</taxon>
        <taxon>Papilionoideae</taxon>
        <taxon>50 kb inversion clade</taxon>
        <taxon>NPAAA clade</taxon>
        <taxon>indigoferoid/millettioid clade</taxon>
        <taxon>Phaseoleae</taxon>
        <taxon>Mucuna</taxon>
    </lineage>
</organism>
<reference evidence="1" key="1">
    <citation type="submission" date="2018-05" db="EMBL/GenBank/DDBJ databases">
        <title>Draft genome of Mucuna pruriens seed.</title>
        <authorList>
            <person name="Nnadi N.E."/>
            <person name="Vos R."/>
            <person name="Hasami M.H."/>
            <person name="Devisetty U.K."/>
            <person name="Aguiy J.C."/>
        </authorList>
    </citation>
    <scope>NUCLEOTIDE SEQUENCE [LARGE SCALE GENOMIC DNA]</scope>
    <source>
        <strain evidence="1">JCA_2017</strain>
    </source>
</reference>
<dbReference type="STRING" id="157652.A0A371HP44"/>
<sequence>MHSIKKEKTLSYALIDYLGNNPESYGSRRTRSDQTFIVQRLKLNYWKQRIMAFFDACHIVIWDVVENGNYIPTNKEGAKIPRSSWKEEQKTRYLLNSKAINFLMSTLTESEYEKVHSCKSSKEMWDTLALAYKDNETIDLMFGIFQMIINNLISLGKTYDNYYHITKILRSLSRRWRP</sequence>
<dbReference type="PANTHER" id="PTHR34676">
    <property type="entry name" value="DUF4219 DOMAIN-CONTAINING PROTEIN-RELATED"/>
    <property type="match status" value="1"/>
</dbReference>
<dbReference type="Proteomes" id="UP000257109">
    <property type="component" value="Unassembled WGS sequence"/>
</dbReference>
<dbReference type="EMBL" id="QJKJ01002056">
    <property type="protein sequence ID" value="RDY04539.1"/>
    <property type="molecule type" value="Genomic_DNA"/>
</dbReference>
<protein>
    <recommendedName>
        <fullName evidence="3">UBN2 domain-containing protein</fullName>
    </recommendedName>
</protein>
<evidence type="ECO:0008006" key="3">
    <source>
        <dbReference type="Google" id="ProtNLM"/>
    </source>
</evidence>
<dbReference type="Pfam" id="PF14223">
    <property type="entry name" value="Retrotran_gag_2"/>
    <property type="match status" value="1"/>
</dbReference>
<gene>
    <name evidence="1" type="ORF">CR513_11724</name>
</gene>
<name>A0A371HP44_MUCPR</name>
<dbReference type="OrthoDB" id="1418274at2759"/>
<dbReference type="AlphaFoldDB" id="A0A371HP44"/>
<evidence type="ECO:0000313" key="1">
    <source>
        <dbReference type="EMBL" id="RDY04539.1"/>
    </source>
</evidence>
<evidence type="ECO:0000313" key="2">
    <source>
        <dbReference type="Proteomes" id="UP000257109"/>
    </source>
</evidence>
<dbReference type="PANTHER" id="PTHR34676:SF27">
    <property type="entry name" value="ASPARTYL-TRNA SYNTHETASE"/>
    <property type="match status" value="1"/>
</dbReference>
<proteinExistence type="predicted"/>